<evidence type="ECO:0000313" key="2">
    <source>
        <dbReference type="EMBL" id="MBC5784574.1"/>
    </source>
</evidence>
<dbReference type="PROSITE" id="PS51257">
    <property type="entry name" value="PROKAR_LIPOPROTEIN"/>
    <property type="match status" value="1"/>
</dbReference>
<keyword evidence="3" id="KW-1185">Reference proteome</keyword>
<sequence>MRTTMRLLSLLLAALLLGGCAGLQRESPEVAPQAAACPAELPKDTHCLQGRDSAGAFYLIAMPARWNGTLVLHAHGGPTLGAPTLERTAEDLKRWAIVPRAGYAWAGSSFRQGGVAVRAAAEDTERLRRIFLQHVARPQLTLLHGQSWGASVAAVGASMFTDDGHGRRPYDAVLLSSGVLAGGTRAYDFRLDLRVLYQALCNNHPLPSEKAYPLWMGLPADATLTPAELRRRVDACLGLDRPAAQRTPEQQRKLRTLTTALKVPAESIPGHLHWATWHFQDIAQRTGGRNVFGNIGAEYRGSDDDAALNAAVARYAEDPQAVAQFGADTDPDGRIPVPVLTVHGIDDPTAFVEMDHAFRQTMERAGTAGHLVQTFTADRAHSYLSDPTYVTLFEALAQWAKGGAKPTAAGIAQRCPAFEATYGAGCRFRPEFEPRALGTRVTQRR</sequence>
<dbReference type="SUPFAM" id="SSF53474">
    <property type="entry name" value="alpha/beta-Hydrolases"/>
    <property type="match status" value="1"/>
</dbReference>
<name>A0A923MTX1_9BURK</name>
<dbReference type="InterPro" id="IPR029058">
    <property type="entry name" value="AB_hydrolase_fold"/>
</dbReference>
<comment type="caution">
    <text evidence="2">The sequence shown here is derived from an EMBL/GenBank/DDBJ whole genome shotgun (WGS) entry which is preliminary data.</text>
</comment>
<proteinExistence type="predicted"/>
<evidence type="ECO:0000256" key="1">
    <source>
        <dbReference type="SAM" id="SignalP"/>
    </source>
</evidence>
<reference evidence="2" key="1">
    <citation type="submission" date="2020-08" db="EMBL/GenBank/DDBJ databases">
        <title>Ramlibacter sp. USB13 16S ribosomal RNA gene genome sequencing and assembly.</title>
        <authorList>
            <person name="Kang M."/>
        </authorList>
    </citation>
    <scope>NUCLEOTIDE SEQUENCE</scope>
    <source>
        <strain evidence="2">USB13</strain>
    </source>
</reference>
<accession>A0A923MTX1</accession>
<evidence type="ECO:0008006" key="4">
    <source>
        <dbReference type="Google" id="ProtNLM"/>
    </source>
</evidence>
<dbReference type="Proteomes" id="UP000608513">
    <property type="component" value="Unassembled WGS sequence"/>
</dbReference>
<feature type="signal peptide" evidence="1">
    <location>
        <begin position="1"/>
        <end position="23"/>
    </location>
</feature>
<organism evidence="2 3">
    <name type="scientific">Ramlibacter cellulosilyticus</name>
    <dbReference type="NCBI Taxonomy" id="2764187"/>
    <lineage>
        <taxon>Bacteria</taxon>
        <taxon>Pseudomonadati</taxon>
        <taxon>Pseudomonadota</taxon>
        <taxon>Betaproteobacteria</taxon>
        <taxon>Burkholderiales</taxon>
        <taxon>Comamonadaceae</taxon>
        <taxon>Ramlibacter</taxon>
    </lineage>
</organism>
<evidence type="ECO:0000313" key="3">
    <source>
        <dbReference type="Proteomes" id="UP000608513"/>
    </source>
</evidence>
<feature type="chain" id="PRO_5036974427" description="Alpha/beta hydrolase" evidence="1">
    <location>
        <begin position="24"/>
        <end position="445"/>
    </location>
</feature>
<gene>
    <name evidence="2" type="ORF">H8N03_16620</name>
</gene>
<keyword evidence="1" id="KW-0732">Signal</keyword>
<protein>
    <recommendedName>
        <fullName evidence="4">Alpha/beta hydrolase</fullName>
    </recommendedName>
</protein>
<dbReference type="EMBL" id="JACORT010000007">
    <property type="protein sequence ID" value="MBC5784574.1"/>
    <property type="molecule type" value="Genomic_DNA"/>
</dbReference>
<dbReference type="AlphaFoldDB" id="A0A923MTX1"/>